<feature type="compositionally biased region" description="Acidic residues" evidence="1">
    <location>
        <begin position="78"/>
        <end position="107"/>
    </location>
</feature>
<proteinExistence type="predicted"/>
<dbReference type="EMBL" id="CAJNOW010003226">
    <property type="protein sequence ID" value="CAF1374227.1"/>
    <property type="molecule type" value="Genomic_DNA"/>
</dbReference>
<reference evidence="2" key="1">
    <citation type="submission" date="2021-02" db="EMBL/GenBank/DDBJ databases">
        <authorList>
            <person name="Nowell W R."/>
        </authorList>
    </citation>
    <scope>NUCLEOTIDE SEQUENCE</scope>
</reference>
<accession>A0A815FHH8</accession>
<protein>
    <submittedName>
        <fullName evidence="2">Uncharacterized protein</fullName>
    </submittedName>
</protein>
<dbReference type="OrthoDB" id="10057975at2759"/>
<feature type="region of interest" description="Disordered" evidence="1">
    <location>
        <begin position="61"/>
        <end position="107"/>
    </location>
</feature>
<name>A0A815FHH8_9BILA</name>
<dbReference type="EMBL" id="CAJNOV010008440">
    <property type="protein sequence ID" value="CAF1323595.1"/>
    <property type="molecule type" value="Genomic_DNA"/>
</dbReference>
<evidence type="ECO:0000313" key="2">
    <source>
        <dbReference type="EMBL" id="CAF1323595.1"/>
    </source>
</evidence>
<feature type="compositionally biased region" description="Basic and acidic residues" evidence="1">
    <location>
        <begin position="61"/>
        <end position="77"/>
    </location>
</feature>
<gene>
    <name evidence="2" type="ORF">CJN711_LOCUS18062</name>
    <name evidence="3" type="ORF">KQP761_LOCUS8376</name>
</gene>
<dbReference type="Proteomes" id="UP000663855">
    <property type="component" value="Unassembled WGS sequence"/>
</dbReference>
<dbReference type="AlphaFoldDB" id="A0A815FHH8"/>
<evidence type="ECO:0000313" key="4">
    <source>
        <dbReference type="Proteomes" id="UP000663855"/>
    </source>
</evidence>
<organism evidence="2 4">
    <name type="scientific">Rotaria magnacalcarata</name>
    <dbReference type="NCBI Taxonomy" id="392030"/>
    <lineage>
        <taxon>Eukaryota</taxon>
        <taxon>Metazoa</taxon>
        <taxon>Spiralia</taxon>
        <taxon>Gnathifera</taxon>
        <taxon>Rotifera</taxon>
        <taxon>Eurotatoria</taxon>
        <taxon>Bdelloidea</taxon>
        <taxon>Philodinida</taxon>
        <taxon>Philodinidae</taxon>
        <taxon>Rotaria</taxon>
    </lineage>
</organism>
<evidence type="ECO:0000313" key="3">
    <source>
        <dbReference type="EMBL" id="CAF1374227.1"/>
    </source>
</evidence>
<dbReference type="Proteomes" id="UP000663834">
    <property type="component" value="Unassembled WGS sequence"/>
</dbReference>
<comment type="caution">
    <text evidence="2">The sequence shown here is derived from an EMBL/GenBank/DDBJ whole genome shotgun (WGS) entry which is preliminary data.</text>
</comment>
<evidence type="ECO:0000256" key="1">
    <source>
        <dbReference type="SAM" id="MobiDB-lite"/>
    </source>
</evidence>
<sequence length="107" mass="12097">MATQKVEATINVKSENFHQTFEESILDSSTSKESCSYEQLIAANERLKANLSKVFTEFVNKARVEQNADVDQKKRDDGEEEEDEEQQQDGGDDEDDAGSSDNDEQEE</sequence>